<dbReference type="AlphaFoldDB" id="A0A4R8TMS2"/>
<keyword evidence="3" id="KW-1185">Reference proteome</keyword>
<feature type="region of interest" description="Disordered" evidence="1">
    <location>
        <begin position="1"/>
        <end position="60"/>
    </location>
</feature>
<reference evidence="2 3" key="1">
    <citation type="submission" date="2018-11" db="EMBL/GenBank/DDBJ databases">
        <title>Genome sequence and assembly of Colletotrichum sidae.</title>
        <authorList>
            <person name="Gan P."/>
            <person name="Shirasu K."/>
        </authorList>
    </citation>
    <scope>NUCLEOTIDE SEQUENCE [LARGE SCALE GENOMIC DNA]</scope>
    <source>
        <strain evidence="2 3">CBS 518.97</strain>
    </source>
</reference>
<accession>A0A4R8TMS2</accession>
<evidence type="ECO:0000313" key="2">
    <source>
        <dbReference type="EMBL" id="TEA20106.1"/>
    </source>
</evidence>
<evidence type="ECO:0000313" key="3">
    <source>
        <dbReference type="Proteomes" id="UP000295604"/>
    </source>
</evidence>
<comment type="caution">
    <text evidence="2">The sequence shown here is derived from an EMBL/GenBank/DDBJ whole genome shotgun (WGS) entry which is preliminary data.</text>
</comment>
<sequence>MERRASHEDDRPDSVGSAGSRANKKRAASIDVEEANSSSRQQRDYSSETGPMGGEGSKDYICLCTPALKVPRPRNDSF</sequence>
<organism evidence="2 3">
    <name type="scientific">Colletotrichum sidae</name>
    <dbReference type="NCBI Taxonomy" id="1347389"/>
    <lineage>
        <taxon>Eukaryota</taxon>
        <taxon>Fungi</taxon>
        <taxon>Dikarya</taxon>
        <taxon>Ascomycota</taxon>
        <taxon>Pezizomycotina</taxon>
        <taxon>Sordariomycetes</taxon>
        <taxon>Hypocreomycetidae</taxon>
        <taxon>Glomerellales</taxon>
        <taxon>Glomerellaceae</taxon>
        <taxon>Colletotrichum</taxon>
        <taxon>Colletotrichum orbiculare species complex</taxon>
    </lineage>
</organism>
<evidence type="ECO:0000256" key="1">
    <source>
        <dbReference type="SAM" id="MobiDB-lite"/>
    </source>
</evidence>
<name>A0A4R8TMS2_9PEZI</name>
<feature type="compositionally biased region" description="Basic and acidic residues" evidence="1">
    <location>
        <begin position="1"/>
        <end position="13"/>
    </location>
</feature>
<dbReference type="EMBL" id="QAPF01000038">
    <property type="protein sequence ID" value="TEA20106.1"/>
    <property type="molecule type" value="Genomic_DNA"/>
</dbReference>
<protein>
    <submittedName>
        <fullName evidence="2">Uncharacterized protein</fullName>
    </submittedName>
</protein>
<gene>
    <name evidence="2" type="ORF">C8034_v007911</name>
</gene>
<proteinExistence type="predicted"/>
<dbReference type="Proteomes" id="UP000295604">
    <property type="component" value="Unassembled WGS sequence"/>
</dbReference>